<evidence type="ECO:0000313" key="1">
    <source>
        <dbReference type="EMBL" id="MBW84601.1"/>
    </source>
</evidence>
<reference evidence="1" key="1">
    <citation type="submission" date="2018-02" db="EMBL/GenBank/DDBJ databases">
        <title>Rhizophora mucronata_Transcriptome.</title>
        <authorList>
            <person name="Meera S.P."/>
            <person name="Sreeshan A."/>
            <person name="Augustine A."/>
        </authorList>
    </citation>
    <scope>NUCLEOTIDE SEQUENCE</scope>
    <source>
        <tissue evidence="1">Leaf</tissue>
    </source>
</reference>
<sequence length="31" mass="3611">MRGKEGAVRSLNKSWMNSLGGWLNVWCFHVF</sequence>
<name>A0A2P2ITN9_RHIMU</name>
<organism evidence="1">
    <name type="scientific">Rhizophora mucronata</name>
    <name type="common">Asiatic mangrove</name>
    <dbReference type="NCBI Taxonomy" id="61149"/>
    <lineage>
        <taxon>Eukaryota</taxon>
        <taxon>Viridiplantae</taxon>
        <taxon>Streptophyta</taxon>
        <taxon>Embryophyta</taxon>
        <taxon>Tracheophyta</taxon>
        <taxon>Spermatophyta</taxon>
        <taxon>Magnoliopsida</taxon>
        <taxon>eudicotyledons</taxon>
        <taxon>Gunneridae</taxon>
        <taxon>Pentapetalae</taxon>
        <taxon>rosids</taxon>
        <taxon>fabids</taxon>
        <taxon>Malpighiales</taxon>
        <taxon>Rhizophoraceae</taxon>
        <taxon>Rhizophora</taxon>
    </lineage>
</organism>
<proteinExistence type="predicted"/>
<dbReference type="AlphaFoldDB" id="A0A2P2ITN9"/>
<dbReference type="EMBL" id="GGEC01004118">
    <property type="protein sequence ID" value="MBW84601.1"/>
    <property type="molecule type" value="Transcribed_RNA"/>
</dbReference>
<accession>A0A2P2ITN9</accession>
<protein>
    <submittedName>
        <fullName evidence="1">Uncharacterized protein</fullName>
    </submittedName>
</protein>